<evidence type="ECO:0008006" key="4">
    <source>
        <dbReference type="Google" id="ProtNLM"/>
    </source>
</evidence>
<proteinExistence type="predicted"/>
<feature type="compositionally biased region" description="Polar residues" evidence="1">
    <location>
        <begin position="20"/>
        <end position="30"/>
    </location>
</feature>
<protein>
    <recommendedName>
        <fullName evidence="4">BTB domain-containing protein</fullName>
    </recommendedName>
</protein>
<dbReference type="InParanoid" id="A0A067PYR4"/>
<dbReference type="Gene3D" id="3.30.710.10">
    <property type="entry name" value="Potassium Channel Kv1.1, Chain A"/>
    <property type="match status" value="1"/>
</dbReference>
<dbReference type="AlphaFoldDB" id="A0A067PYR4"/>
<dbReference type="Proteomes" id="UP000027265">
    <property type="component" value="Unassembled WGS sequence"/>
</dbReference>
<keyword evidence="3" id="KW-1185">Reference proteome</keyword>
<dbReference type="InterPro" id="IPR011333">
    <property type="entry name" value="SKP1/BTB/POZ_sf"/>
</dbReference>
<organism evidence="2 3">
    <name type="scientific">Jaapia argillacea MUCL 33604</name>
    <dbReference type="NCBI Taxonomy" id="933084"/>
    <lineage>
        <taxon>Eukaryota</taxon>
        <taxon>Fungi</taxon>
        <taxon>Dikarya</taxon>
        <taxon>Basidiomycota</taxon>
        <taxon>Agaricomycotina</taxon>
        <taxon>Agaricomycetes</taxon>
        <taxon>Agaricomycetidae</taxon>
        <taxon>Jaapiales</taxon>
        <taxon>Jaapiaceae</taxon>
        <taxon>Jaapia</taxon>
    </lineage>
</organism>
<dbReference type="OrthoDB" id="3036049at2759"/>
<evidence type="ECO:0000313" key="3">
    <source>
        <dbReference type="Proteomes" id="UP000027265"/>
    </source>
</evidence>
<dbReference type="EMBL" id="KL197715">
    <property type="protein sequence ID" value="KDQ59933.1"/>
    <property type="molecule type" value="Genomic_DNA"/>
</dbReference>
<dbReference type="HOGENOM" id="CLU_033082_3_2_1"/>
<feature type="region of interest" description="Disordered" evidence="1">
    <location>
        <begin position="1"/>
        <end position="33"/>
    </location>
</feature>
<dbReference type="STRING" id="933084.A0A067PYR4"/>
<accession>A0A067PYR4</accession>
<evidence type="ECO:0000256" key="1">
    <source>
        <dbReference type="SAM" id="MobiDB-lite"/>
    </source>
</evidence>
<reference evidence="3" key="1">
    <citation type="journal article" date="2014" name="Proc. Natl. Acad. Sci. U.S.A.">
        <title>Extensive sampling of basidiomycete genomes demonstrates inadequacy of the white-rot/brown-rot paradigm for wood decay fungi.</title>
        <authorList>
            <person name="Riley R."/>
            <person name="Salamov A.A."/>
            <person name="Brown D.W."/>
            <person name="Nagy L.G."/>
            <person name="Floudas D."/>
            <person name="Held B.W."/>
            <person name="Levasseur A."/>
            <person name="Lombard V."/>
            <person name="Morin E."/>
            <person name="Otillar R."/>
            <person name="Lindquist E.A."/>
            <person name="Sun H."/>
            <person name="LaButti K.M."/>
            <person name="Schmutz J."/>
            <person name="Jabbour D."/>
            <person name="Luo H."/>
            <person name="Baker S.E."/>
            <person name="Pisabarro A.G."/>
            <person name="Walton J.D."/>
            <person name="Blanchette R.A."/>
            <person name="Henrissat B."/>
            <person name="Martin F."/>
            <person name="Cullen D."/>
            <person name="Hibbett D.S."/>
            <person name="Grigoriev I.V."/>
        </authorList>
    </citation>
    <scope>NUCLEOTIDE SEQUENCE [LARGE SCALE GENOMIC DNA]</scope>
    <source>
        <strain evidence="3">MUCL 33604</strain>
    </source>
</reference>
<gene>
    <name evidence="2" type="ORF">JAAARDRAFT_56859</name>
</gene>
<evidence type="ECO:0000313" key="2">
    <source>
        <dbReference type="EMBL" id="KDQ59933.1"/>
    </source>
</evidence>
<sequence length="332" mass="37196">MAEAGPSRKRARTDEEPSIPDSSPTLSGASDTIPIPKKHESLWFEDGNVVLVASGTLAFKIYRGVLIRSSEVFRDMFAIPQPEFMETMDGCPLINVHDSALDLGHLLSALFERGYFDVTRCTIEILASILRLATKYSIDDLREEALTELGKCFPSNLASWDSAKTKRVRLIREPAAAVTVVNLAVDLSLEKHILHLALYECCQLPVRELLDGYRRSDGTAEKLDWTIMVLCIQGKETLTTSYYPFATNWMRTRRSECGNSHCLKLAKSFSQSFGVVPVPSARVLQGNALGEEYRAQLRSYCSSCRLLLLEDFLFHRGHAFRNLTEGSAFTFN</sequence>
<name>A0A067PYR4_9AGAM</name>